<dbReference type="STRING" id="452471.Aasi_1649"/>
<dbReference type="KEGG" id="aas:Aasi_1649"/>
<dbReference type="Pfam" id="PF06935">
    <property type="entry name" value="DUF1284"/>
    <property type="match status" value="1"/>
</dbReference>
<dbReference type="eggNOG" id="COG3543">
    <property type="taxonomic scope" value="Bacteria"/>
</dbReference>
<evidence type="ECO:0000313" key="2">
    <source>
        <dbReference type="Proteomes" id="UP000001227"/>
    </source>
</evidence>
<dbReference type="AlphaFoldDB" id="C3L3R7"/>
<accession>C3L3R7</accession>
<dbReference type="EMBL" id="CP001102">
    <property type="protein sequence ID" value="ACP20958.1"/>
    <property type="molecule type" value="Genomic_DNA"/>
</dbReference>
<keyword evidence="2" id="KW-1185">Reference proteome</keyword>
<protein>
    <recommendedName>
        <fullName evidence="3">DUF1284 domain-containing protein</fullName>
    </recommendedName>
</protein>
<reference evidence="1 2" key="1">
    <citation type="journal article" date="2010" name="J. Bacteriol.">
        <title>The genome of the amoeba symbiont 'Candidatus Amoebophilus asiaticus' reveals common mechanisms for host cell interaction among amoeba-associated bacteria.</title>
        <authorList>
            <person name="Schmitz-Esser S."/>
            <person name="Tischler P."/>
            <person name="Arnold R."/>
            <person name="Montanaro J."/>
            <person name="Wagner M."/>
            <person name="Rattei T."/>
            <person name="Horn M."/>
        </authorList>
    </citation>
    <scope>NUCLEOTIDE SEQUENCE [LARGE SCALE GENOMIC DNA]</scope>
    <source>
        <strain evidence="1 2">5a2</strain>
    </source>
</reference>
<proteinExistence type="predicted"/>
<evidence type="ECO:0000313" key="1">
    <source>
        <dbReference type="EMBL" id="ACP20958.1"/>
    </source>
</evidence>
<organism evidence="1 2">
    <name type="scientific">Amoebophilus asiaticus (strain 5a2)</name>
    <dbReference type="NCBI Taxonomy" id="452471"/>
    <lineage>
        <taxon>Bacteria</taxon>
        <taxon>Pseudomonadati</taxon>
        <taxon>Bacteroidota</taxon>
        <taxon>Cytophagia</taxon>
        <taxon>Cytophagales</taxon>
        <taxon>Amoebophilaceae</taxon>
        <taxon>Candidatus Amoebophilus</taxon>
    </lineage>
</organism>
<evidence type="ECO:0008006" key="3">
    <source>
        <dbReference type="Google" id="ProtNLM"/>
    </source>
</evidence>
<gene>
    <name evidence="1" type="ordered locus">Aasi_1649</name>
</gene>
<dbReference type="Proteomes" id="UP000001227">
    <property type="component" value="Chromosome"/>
</dbReference>
<name>C3L3R7_AMOA5</name>
<sequence length="157" mass="18094">MCKRTYTFETTYNIKLMLTFRPHHFLCTIGFQGLGYSPAFVENYKHIVNLLQTPKGDQTTIQVVKDTDAICNPCPHKRQQLCHYQAKIDKLDQAHSQALDIQPNDQITWGQAKQKIAQRISLKVFHEICAPCSWKNLGVCEQALIQLHHQFNPTKSN</sequence>
<dbReference type="InterPro" id="IPR009702">
    <property type="entry name" value="DUF1284"/>
</dbReference>
<dbReference type="HOGENOM" id="CLU_129126_1_0_10"/>